<sequence>MYRFLMAACILMLVILVFFILSGRRGKPLTFQSIATPFNVSLLILIFSITIVFAIEAETYQLPTGEELVDAPAQYNILTSIKLVFLSTGEASYIYYCYKRAGQLGIRVFPHWFPFLQTATWTAPIIILGQAIPNAIEAALKLTYLSSETTEHQLELATVCMCALSAALVLTLDTLLLSIFYKYIRDSLYAATTTDRKFIIIAKYGMVAIGTSYIAFGFYISFAVFMLDFLLLVSMGLMGLLAMILFAMKIALHANDVKDEQEGGRVMSTDELKRSIAESRKHMEASIEGLNVLSLDSPPMPMKGESVRKKQDSASPH</sequence>
<dbReference type="AlphaFoldDB" id="A0A1Y2C925"/>
<reference evidence="3 4" key="1">
    <citation type="submission" date="2016-07" db="EMBL/GenBank/DDBJ databases">
        <title>Pervasive Adenine N6-methylation of Active Genes in Fungi.</title>
        <authorList>
            <consortium name="DOE Joint Genome Institute"/>
            <person name="Mondo S.J."/>
            <person name="Dannebaum R.O."/>
            <person name="Kuo R.C."/>
            <person name="Labutti K."/>
            <person name="Haridas S."/>
            <person name="Kuo A."/>
            <person name="Salamov A."/>
            <person name="Ahrendt S.R."/>
            <person name="Lipzen A."/>
            <person name="Sullivan W."/>
            <person name="Andreopoulos W.B."/>
            <person name="Clum A."/>
            <person name="Lindquist E."/>
            <person name="Daum C."/>
            <person name="Ramamoorthy G.K."/>
            <person name="Gryganskyi A."/>
            <person name="Culley D."/>
            <person name="Magnuson J.K."/>
            <person name="James T.Y."/>
            <person name="O'Malley M.A."/>
            <person name="Stajich J.E."/>
            <person name="Spatafora J.W."/>
            <person name="Visel A."/>
            <person name="Grigoriev I.V."/>
        </authorList>
    </citation>
    <scope>NUCLEOTIDE SEQUENCE [LARGE SCALE GENOMIC DNA]</scope>
    <source>
        <strain evidence="3 4">JEL800</strain>
    </source>
</reference>
<evidence type="ECO:0000256" key="1">
    <source>
        <dbReference type="SAM" id="MobiDB-lite"/>
    </source>
</evidence>
<keyword evidence="2" id="KW-0812">Transmembrane</keyword>
<evidence type="ECO:0000313" key="3">
    <source>
        <dbReference type="EMBL" id="ORY43417.1"/>
    </source>
</evidence>
<feature type="transmembrane region" description="Helical" evidence="2">
    <location>
        <begin position="75"/>
        <end position="98"/>
    </location>
</feature>
<feature type="transmembrane region" description="Helical" evidence="2">
    <location>
        <begin position="34"/>
        <end position="55"/>
    </location>
</feature>
<accession>A0A1Y2C925</accession>
<feature type="transmembrane region" description="Helical" evidence="2">
    <location>
        <begin position="156"/>
        <end position="180"/>
    </location>
</feature>
<feature type="compositionally biased region" description="Basic and acidic residues" evidence="1">
    <location>
        <begin position="305"/>
        <end position="317"/>
    </location>
</feature>
<dbReference type="Proteomes" id="UP000193642">
    <property type="component" value="Unassembled WGS sequence"/>
</dbReference>
<evidence type="ECO:0000313" key="4">
    <source>
        <dbReference type="Proteomes" id="UP000193642"/>
    </source>
</evidence>
<dbReference type="OrthoDB" id="2184090at2759"/>
<name>A0A1Y2C925_9FUNG</name>
<proteinExistence type="predicted"/>
<feature type="transmembrane region" description="Helical" evidence="2">
    <location>
        <begin position="5"/>
        <end position="22"/>
    </location>
</feature>
<keyword evidence="4" id="KW-1185">Reference proteome</keyword>
<keyword evidence="2" id="KW-0472">Membrane</keyword>
<organism evidence="3 4">
    <name type="scientific">Rhizoclosmatium globosum</name>
    <dbReference type="NCBI Taxonomy" id="329046"/>
    <lineage>
        <taxon>Eukaryota</taxon>
        <taxon>Fungi</taxon>
        <taxon>Fungi incertae sedis</taxon>
        <taxon>Chytridiomycota</taxon>
        <taxon>Chytridiomycota incertae sedis</taxon>
        <taxon>Chytridiomycetes</taxon>
        <taxon>Chytridiales</taxon>
        <taxon>Chytriomycetaceae</taxon>
        <taxon>Rhizoclosmatium</taxon>
    </lineage>
</organism>
<dbReference type="EMBL" id="MCGO01000025">
    <property type="protein sequence ID" value="ORY43417.1"/>
    <property type="molecule type" value="Genomic_DNA"/>
</dbReference>
<feature type="region of interest" description="Disordered" evidence="1">
    <location>
        <begin position="293"/>
        <end position="317"/>
    </location>
</feature>
<evidence type="ECO:0000256" key="2">
    <source>
        <dbReference type="SAM" id="Phobius"/>
    </source>
</evidence>
<comment type="caution">
    <text evidence="3">The sequence shown here is derived from an EMBL/GenBank/DDBJ whole genome shotgun (WGS) entry which is preliminary data.</text>
</comment>
<gene>
    <name evidence="3" type="ORF">BCR33DRAFT_717631</name>
</gene>
<keyword evidence="2" id="KW-1133">Transmembrane helix</keyword>
<feature type="transmembrane region" description="Helical" evidence="2">
    <location>
        <begin position="119"/>
        <end position="136"/>
    </location>
</feature>
<protein>
    <submittedName>
        <fullName evidence="3">Uncharacterized protein</fullName>
    </submittedName>
</protein>
<feature type="transmembrane region" description="Helical" evidence="2">
    <location>
        <begin position="229"/>
        <end position="248"/>
    </location>
</feature>
<feature type="transmembrane region" description="Helical" evidence="2">
    <location>
        <begin position="201"/>
        <end position="223"/>
    </location>
</feature>